<gene>
    <name evidence="6" type="ORF">KK488_14225</name>
</gene>
<evidence type="ECO:0000256" key="2">
    <source>
        <dbReference type="ARBA" id="ARBA00023002"/>
    </source>
</evidence>
<dbReference type="GO" id="GO:0016620">
    <property type="term" value="F:oxidoreductase activity, acting on the aldehyde or oxo group of donors, NAD or NADP as acceptor"/>
    <property type="evidence" value="ECO:0007669"/>
    <property type="project" value="InterPro"/>
</dbReference>
<dbReference type="Gene3D" id="3.40.309.10">
    <property type="entry name" value="Aldehyde Dehydrogenase, Chain A, domain 2"/>
    <property type="match status" value="1"/>
</dbReference>
<evidence type="ECO:0000313" key="6">
    <source>
        <dbReference type="EMBL" id="MBT2188108.1"/>
    </source>
</evidence>
<comment type="similarity">
    <text evidence="1 4">Belongs to the aldehyde dehydrogenase family.</text>
</comment>
<evidence type="ECO:0000313" key="7">
    <source>
        <dbReference type="Proteomes" id="UP001138757"/>
    </source>
</evidence>
<dbReference type="EMBL" id="JAHGAW010000009">
    <property type="protein sequence ID" value="MBT2188108.1"/>
    <property type="molecule type" value="Genomic_DNA"/>
</dbReference>
<feature type="active site" evidence="3">
    <location>
        <position position="262"/>
    </location>
</feature>
<dbReference type="PROSITE" id="PS00687">
    <property type="entry name" value="ALDEHYDE_DEHYDR_GLU"/>
    <property type="match status" value="1"/>
</dbReference>
<dbReference type="InterPro" id="IPR016163">
    <property type="entry name" value="Ald_DH_C"/>
</dbReference>
<keyword evidence="7" id="KW-1185">Reference proteome</keyword>
<dbReference type="CDD" id="cd07139">
    <property type="entry name" value="ALDH_AldA-Rv0768"/>
    <property type="match status" value="1"/>
</dbReference>
<reference evidence="6" key="1">
    <citation type="submission" date="2021-05" db="EMBL/GenBank/DDBJ databases">
        <title>Genome of Sphingobium sp. strain.</title>
        <authorList>
            <person name="Fan R."/>
        </authorList>
    </citation>
    <scope>NUCLEOTIDE SEQUENCE</scope>
    <source>
        <strain evidence="6">H33</strain>
    </source>
</reference>
<dbReference type="FunFam" id="3.40.605.10:FF:000007">
    <property type="entry name" value="NAD/NADP-dependent betaine aldehyde dehydrogenase"/>
    <property type="match status" value="1"/>
</dbReference>
<dbReference type="Proteomes" id="UP001138757">
    <property type="component" value="Unassembled WGS sequence"/>
</dbReference>
<keyword evidence="2 4" id="KW-0560">Oxidoreductase</keyword>
<dbReference type="Pfam" id="PF00171">
    <property type="entry name" value="Aldedh"/>
    <property type="match status" value="1"/>
</dbReference>
<dbReference type="PANTHER" id="PTHR42804:SF1">
    <property type="entry name" value="ALDEHYDE DEHYDROGENASE-RELATED"/>
    <property type="match status" value="1"/>
</dbReference>
<dbReference type="RefSeq" id="WP_214624365.1">
    <property type="nucleotide sequence ID" value="NZ_JAHGAW010000009.1"/>
</dbReference>
<evidence type="ECO:0000256" key="4">
    <source>
        <dbReference type="RuleBase" id="RU003345"/>
    </source>
</evidence>
<dbReference type="InterPro" id="IPR016162">
    <property type="entry name" value="Ald_DH_N"/>
</dbReference>
<organism evidence="6 7">
    <name type="scientific">Sphingobium nicotianae</name>
    <dbReference type="NCBI Taxonomy" id="2782607"/>
    <lineage>
        <taxon>Bacteria</taxon>
        <taxon>Pseudomonadati</taxon>
        <taxon>Pseudomonadota</taxon>
        <taxon>Alphaproteobacteria</taxon>
        <taxon>Sphingomonadales</taxon>
        <taxon>Sphingomonadaceae</taxon>
        <taxon>Sphingobium</taxon>
    </lineage>
</organism>
<dbReference type="InterPro" id="IPR016161">
    <property type="entry name" value="Ald_DH/histidinol_DH"/>
</dbReference>
<protein>
    <submittedName>
        <fullName evidence="6">Aldehyde dehydrogenase</fullName>
    </submittedName>
</protein>
<dbReference type="SUPFAM" id="SSF53720">
    <property type="entry name" value="ALDH-like"/>
    <property type="match status" value="1"/>
</dbReference>
<dbReference type="InterPro" id="IPR029510">
    <property type="entry name" value="Ald_DH_CS_GLU"/>
</dbReference>
<evidence type="ECO:0000256" key="1">
    <source>
        <dbReference type="ARBA" id="ARBA00009986"/>
    </source>
</evidence>
<name>A0A9X1DDP9_9SPHN</name>
<evidence type="ECO:0000259" key="5">
    <source>
        <dbReference type="Pfam" id="PF00171"/>
    </source>
</evidence>
<sequence>MAQAGLNPDGVFVKNPDKVWINGEWRAPHSGRMIELVSPNTEQVVGAVAEADEVDMDAAVAAAREAFDRGPWPRMSVAERNAIMEKIAAHLRTREPEAAKAWTAQMGGLAAGAPGMAAQGVRQFEMMREVGNKFEYVQQRETQVAGAAYIVYEPVGVVAAIAPWNAPFALMGSKVACALITGCTVIMKPSPETPLEAYLIAEACEVAGVPAGVVNLVCGHREAADHMVNNPGVDKVSFTGSTAAGKRIASVMGSRIGRYTLELGGKSAAIVRDDFSTEETAKLMTRTISLLSGQVCAMLSRLIVPRERQDEIADAIAAEMQKVKIGYSDDPETQLGPLAMKRQLERVEMYIEEGKKTADLVTGGGRPTHLNQGYFIEPTLFKNVDNKSRIAQEEIFGPVLSIIPVDSEEEAIQVANDSNYGLSGSVLTKDPQAAFDIARQVRTGGIAQNGLKADWNLQFGGYKQSGIGREGGDIGLMAYLESKVMLMDEAVNAH</sequence>
<proteinExistence type="inferred from homology"/>
<feature type="domain" description="Aldehyde dehydrogenase" evidence="5">
    <location>
        <begin position="25"/>
        <end position="484"/>
    </location>
</feature>
<dbReference type="PANTHER" id="PTHR42804">
    <property type="entry name" value="ALDEHYDE DEHYDROGENASE"/>
    <property type="match status" value="1"/>
</dbReference>
<dbReference type="AlphaFoldDB" id="A0A9X1DDP9"/>
<dbReference type="InterPro" id="IPR015590">
    <property type="entry name" value="Aldehyde_DH_dom"/>
</dbReference>
<accession>A0A9X1DDP9</accession>
<dbReference type="Gene3D" id="3.40.605.10">
    <property type="entry name" value="Aldehyde Dehydrogenase, Chain A, domain 1"/>
    <property type="match status" value="1"/>
</dbReference>
<evidence type="ECO:0000256" key="3">
    <source>
        <dbReference type="PROSITE-ProRule" id="PRU10007"/>
    </source>
</evidence>
<comment type="caution">
    <text evidence="6">The sequence shown here is derived from an EMBL/GenBank/DDBJ whole genome shotgun (WGS) entry which is preliminary data.</text>
</comment>